<dbReference type="PANTHER" id="PTHR15002">
    <property type="entry name" value="RIBOSOMAL BIOGENESIS PROTEIN LAS1L"/>
    <property type="match status" value="1"/>
</dbReference>
<dbReference type="PANTHER" id="PTHR15002:SF0">
    <property type="entry name" value="RIBOSOMAL BIOGENESIS PROTEIN LAS1L"/>
    <property type="match status" value="1"/>
</dbReference>
<proteinExistence type="predicted"/>
<dbReference type="AlphaFoldDB" id="A0A177C8Z1"/>
<dbReference type="InParanoid" id="A0A177C8Z1"/>
<dbReference type="EMBL" id="KV441555">
    <property type="protein sequence ID" value="OAG03180.1"/>
    <property type="molecule type" value="Genomic_DNA"/>
</dbReference>
<dbReference type="GO" id="GO:0030687">
    <property type="term" value="C:preribosome, large subunit precursor"/>
    <property type="evidence" value="ECO:0007669"/>
    <property type="project" value="TreeGrafter"/>
</dbReference>
<dbReference type="GO" id="GO:0090730">
    <property type="term" value="C:Las1 complex"/>
    <property type="evidence" value="ECO:0007669"/>
    <property type="project" value="InterPro"/>
</dbReference>
<reference evidence="1 2" key="1">
    <citation type="submission" date="2016-05" db="EMBL/GenBank/DDBJ databases">
        <title>Comparative analysis of secretome profiles of manganese(II)-oxidizing ascomycete fungi.</title>
        <authorList>
            <consortium name="DOE Joint Genome Institute"/>
            <person name="Zeiner C.A."/>
            <person name="Purvine S.O."/>
            <person name="Zink E.M."/>
            <person name="Wu S."/>
            <person name="Pasa-Tolic L."/>
            <person name="Chaput D.L."/>
            <person name="Haridas S."/>
            <person name="Grigoriev I.V."/>
            <person name="Santelli C.M."/>
            <person name="Hansel C.M."/>
        </authorList>
    </citation>
    <scope>NUCLEOTIDE SEQUENCE [LARGE SCALE GENOMIC DNA]</scope>
    <source>
        <strain evidence="1 2">AP3s5-JAC2a</strain>
    </source>
</reference>
<dbReference type="Pfam" id="PF04031">
    <property type="entry name" value="Las1"/>
    <property type="match status" value="1"/>
</dbReference>
<protein>
    <submittedName>
        <fullName evidence="1">Las1-domain-containing protein</fullName>
    </submittedName>
</protein>
<dbReference type="GeneID" id="28762569"/>
<dbReference type="GO" id="GO:0000460">
    <property type="term" value="P:maturation of 5.8S rRNA"/>
    <property type="evidence" value="ECO:0007669"/>
    <property type="project" value="TreeGrafter"/>
</dbReference>
<evidence type="ECO:0000313" key="1">
    <source>
        <dbReference type="EMBL" id="OAG03180.1"/>
    </source>
</evidence>
<dbReference type="GO" id="GO:0004519">
    <property type="term" value="F:endonuclease activity"/>
    <property type="evidence" value="ECO:0007669"/>
    <property type="project" value="InterPro"/>
</dbReference>
<name>A0A177C8Z1_9PLEO</name>
<evidence type="ECO:0000313" key="2">
    <source>
        <dbReference type="Proteomes" id="UP000077069"/>
    </source>
</evidence>
<keyword evidence="2" id="KW-1185">Reference proteome</keyword>
<accession>A0A177C8Z1</accession>
<dbReference type="Proteomes" id="UP000077069">
    <property type="component" value="Unassembled WGS sequence"/>
</dbReference>
<sequence>MAPQFVVTPWRDADELLTVRRDLFAADDDVARERAVNKIIAWRARKLELPLLLESTADIVEAKLRDGKQGVPSHALRLVYATAISRFVTGILDTHSDLARLSLPAQTTPQFPVSLRETRHRIVHRHLPSLAELKRAANESLEWLWEHYWSHLDALLTSAGSAQQLDESEVKERLQGVLKSYVKERKAEIKSRSKSPRAADNAVGGWLRIGAAGSVKGKILVHLLVAERNILPVGKKLGSSMEGAYLIWTPFVTALGTIDSLFLQTLTERMIGVLALPGRGTASVEEDPAMEGMCAWVVRMLDSAEWQQESQEPRRRKLLDDVLGLCLSTPTFWTLKLAEDLLKDGSVPGRKSWLEILGVAKEDAYEDDDAQALPPRSQAGPDEMDVDVIEAESLVSESLSDTKQMRGPQKYPGLWRPRPIGWLPPGWSEDD</sequence>
<dbReference type="RefSeq" id="XP_018033545.1">
    <property type="nucleotide sequence ID" value="XM_018179083.1"/>
</dbReference>
<organism evidence="1 2">
    <name type="scientific">Paraphaeosphaeria sporulosa</name>
    <dbReference type="NCBI Taxonomy" id="1460663"/>
    <lineage>
        <taxon>Eukaryota</taxon>
        <taxon>Fungi</taxon>
        <taxon>Dikarya</taxon>
        <taxon>Ascomycota</taxon>
        <taxon>Pezizomycotina</taxon>
        <taxon>Dothideomycetes</taxon>
        <taxon>Pleosporomycetidae</taxon>
        <taxon>Pleosporales</taxon>
        <taxon>Massarineae</taxon>
        <taxon>Didymosphaeriaceae</taxon>
        <taxon>Paraphaeosphaeria</taxon>
    </lineage>
</organism>
<dbReference type="OrthoDB" id="10263222at2759"/>
<gene>
    <name evidence="1" type="ORF">CC84DRAFT_1166922</name>
</gene>
<dbReference type="GO" id="GO:0000470">
    <property type="term" value="P:maturation of LSU-rRNA"/>
    <property type="evidence" value="ECO:0007669"/>
    <property type="project" value="TreeGrafter"/>
</dbReference>
<dbReference type="STRING" id="1460663.A0A177C8Z1"/>
<dbReference type="InterPro" id="IPR007174">
    <property type="entry name" value="Las1"/>
</dbReference>